<organism evidence="1 2">
    <name type="scientific">Rhizobium leguminosarum</name>
    <dbReference type="NCBI Taxonomy" id="384"/>
    <lineage>
        <taxon>Bacteria</taxon>
        <taxon>Pseudomonadati</taxon>
        <taxon>Pseudomonadota</taxon>
        <taxon>Alphaproteobacteria</taxon>
        <taxon>Hyphomicrobiales</taxon>
        <taxon>Rhizobiaceae</taxon>
        <taxon>Rhizobium/Agrobacterium group</taxon>
        <taxon>Rhizobium</taxon>
    </lineage>
</organism>
<evidence type="ECO:0000313" key="2">
    <source>
        <dbReference type="Proteomes" id="UP000471705"/>
    </source>
</evidence>
<name>A0A7K3VU10_RHILE</name>
<sequence length="142" mass="15700">MERAAVTAEHYRRLRPAERVVALRFLRGRLQRQLHIATKISDVERHDSLVAILALVNLALPEAATQSATTTLFLFNEAIVALGGSEGSARSVACNVVKGISRRDGPLVLRFLSEQFRAWRDIPCTSAVIDYAMSDTRLWGPG</sequence>
<comment type="caution">
    <text evidence="1">The sequence shown here is derived from an EMBL/GenBank/DDBJ whole genome shotgun (WGS) entry which is preliminary data.</text>
</comment>
<protein>
    <submittedName>
        <fullName evidence="1">Uncharacterized protein</fullName>
    </submittedName>
</protein>
<dbReference type="Proteomes" id="UP000471705">
    <property type="component" value="Unassembled WGS sequence"/>
</dbReference>
<proteinExistence type="predicted"/>
<evidence type="ECO:0000313" key="1">
    <source>
        <dbReference type="EMBL" id="NEK20342.1"/>
    </source>
</evidence>
<reference evidence="1 2" key="1">
    <citation type="submission" date="2019-12" db="EMBL/GenBank/DDBJ databases">
        <title>Rhizobium genotypes associated with high levels of biological nitrogen fixation by grain legumes in a temperate-maritime cropping system.</title>
        <authorList>
            <person name="Maluk M."/>
            <person name="Francesc Ferrando Molina F."/>
            <person name="Lopez Del Egido L."/>
            <person name="Lafos M."/>
            <person name="Langarica-Fuentes A."/>
            <person name="Gebre Yohannes G."/>
            <person name="Young M.W."/>
            <person name="Martin P."/>
            <person name="Gantlett R."/>
            <person name="Kenicer G."/>
            <person name="Hawes C."/>
            <person name="Begg G.S."/>
            <person name="Quilliam R.S."/>
            <person name="Squire G.R."/>
            <person name="Poole P.S."/>
            <person name="Young P.W."/>
            <person name="Iannetta P.M."/>
            <person name="James E.K."/>
        </authorList>
    </citation>
    <scope>NUCLEOTIDE SEQUENCE [LARGE SCALE GENOMIC DNA]</scope>
    <source>
        <strain evidence="1 2">JHI54</strain>
    </source>
</reference>
<dbReference type="AlphaFoldDB" id="A0A7K3VU10"/>
<accession>A0A7K3VU10</accession>
<gene>
    <name evidence="1" type="ORF">GR257_36890</name>
</gene>
<dbReference type="RefSeq" id="WP_164050642.1">
    <property type="nucleotide sequence ID" value="NZ_WUFV01000040.1"/>
</dbReference>
<dbReference type="EMBL" id="WUFV01000040">
    <property type="protein sequence ID" value="NEK20342.1"/>
    <property type="molecule type" value="Genomic_DNA"/>
</dbReference>